<dbReference type="Proteomes" id="UP001221898">
    <property type="component" value="Unassembled WGS sequence"/>
</dbReference>
<dbReference type="AlphaFoldDB" id="A0AAD7S0A3"/>
<feature type="region of interest" description="Disordered" evidence="1">
    <location>
        <begin position="1"/>
        <end position="125"/>
    </location>
</feature>
<name>A0AAD7S0A3_9TELE</name>
<organism evidence="2 3">
    <name type="scientific">Aldrovandia affinis</name>
    <dbReference type="NCBI Taxonomy" id="143900"/>
    <lineage>
        <taxon>Eukaryota</taxon>
        <taxon>Metazoa</taxon>
        <taxon>Chordata</taxon>
        <taxon>Craniata</taxon>
        <taxon>Vertebrata</taxon>
        <taxon>Euteleostomi</taxon>
        <taxon>Actinopterygii</taxon>
        <taxon>Neopterygii</taxon>
        <taxon>Teleostei</taxon>
        <taxon>Notacanthiformes</taxon>
        <taxon>Halosauridae</taxon>
        <taxon>Aldrovandia</taxon>
    </lineage>
</organism>
<evidence type="ECO:0000256" key="1">
    <source>
        <dbReference type="SAM" id="MobiDB-lite"/>
    </source>
</evidence>
<sequence>MSGSERQVCIPGPEKVTGGVLRGPPGPTRPIAFHPEPRPRHLHLVSCDPRTPGPAGPSPLGLLKITGLGRAQRGSSYSGHPKPRSPVPFPSPRQDARLSKMQEVTSPLARPTGTEAGLLIEPRGS</sequence>
<accession>A0AAD7S0A3</accession>
<gene>
    <name evidence="2" type="ORF">AAFF_G00058730</name>
</gene>
<proteinExistence type="predicted"/>
<dbReference type="EMBL" id="JAINUG010000135">
    <property type="protein sequence ID" value="KAJ8393654.1"/>
    <property type="molecule type" value="Genomic_DNA"/>
</dbReference>
<comment type="caution">
    <text evidence="2">The sequence shown here is derived from an EMBL/GenBank/DDBJ whole genome shotgun (WGS) entry which is preliminary data.</text>
</comment>
<evidence type="ECO:0000313" key="3">
    <source>
        <dbReference type="Proteomes" id="UP001221898"/>
    </source>
</evidence>
<reference evidence="2" key="1">
    <citation type="journal article" date="2023" name="Science">
        <title>Genome structures resolve the early diversification of teleost fishes.</title>
        <authorList>
            <person name="Parey E."/>
            <person name="Louis A."/>
            <person name="Montfort J."/>
            <person name="Bouchez O."/>
            <person name="Roques C."/>
            <person name="Iampietro C."/>
            <person name="Lluch J."/>
            <person name="Castinel A."/>
            <person name="Donnadieu C."/>
            <person name="Desvignes T."/>
            <person name="Floi Bucao C."/>
            <person name="Jouanno E."/>
            <person name="Wen M."/>
            <person name="Mejri S."/>
            <person name="Dirks R."/>
            <person name="Jansen H."/>
            <person name="Henkel C."/>
            <person name="Chen W.J."/>
            <person name="Zahm M."/>
            <person name="Cabau C."/>
            <person name="Klopp C."/>
            <person name="Thompson A.W."/>
            <person name="Robinson-Rechavi M."/>
            <person name="Braasch I."/>
            <person name="Lecointre G."/>
            <person name="Bobe J."/>
            <person name="Postlethwait J.H."/>
            <person name="Berthelot C."/>
            <person name="Roest Crollius H."/>
            <person name="Guiguen Y."/>
        </authorList>
    </citation>
    <scope>NUCLEOTIDE SEQUENCE</scope>
    <source>
        <strain evidence="2">NC1722</strain>
    </source>
</reference>
<protein>
    <submittedName>
        <fullName evidence="2">Uncharacterized protein</fullName>
    </submittedName>
</protein>
<evidence type="ECO:0000313" key="2">
    <source>
        <dbReference type="EMBL" id="KAJ8393654.1"/>
    </source>
</evidence>
<keyword evidence="3" id="KW-1185">Reference proteome</keyword>